<keyword evidence="6" id="KW-1185">Reference proteome</keyword>
<dbReference type="InterPro" id="IPR036390">
    <property type="entry name" value="WH_DNA-bd_sf"/>
</dbReference>
<keyword evidence="3" id="KW-0804">Transcription</keyword>
<dbReference type="Gene3D" id="1.10.10.10">
    <property type="entry name" value="Winged helix-like DNA-binding domain superfamily/Winged helix DNA-binding domain"/>
    <property type="match status" value="1"/>
</dbReference>
<dbReference type="STRING" id="1120996.SAMN02746066_01203"/>
<dbReference type="GO" id="GO:0003677">
    <property type="term" value="F:DNA binding"/>
    <property type="evidence" value="ECO:0007669"/>
    <property type="project" value="UniProtKB-KW"/>
</dbReference>
<accession>A0A1M7H096</accession>
<evidence type="ECO:0000313" key="6">
    <source>
        <dbReference type="Proteomes" id="UP000184038"/>
    </source>
</evidence>
<evidence type="ECO:0000256" key="2">
    <source>
        <dbReference type="ARBA" id="ARBA00023125"/>
    </source>
</evidence>
<evidence type="ECO:0000256" key="1">
    <source>
        <dbReference type="ARBA" id="ARBA00023015"/>
    </source>
</evidence>
<dbReference type="PANTHER" id="PTHR38445:SF6">
    <property type="entry name" value="GNTR-FAMILY TRANSCRIPTIONAL REGULATOR"/>
    <property type="match status" value="1"/>
</dbReference>
<protein>
    <submittedName>
        <fullName evidence="5">DNA-binding transcriptional regulator YhcF, GntR family</fullName>
    </submittedName>
</protein>
<name>A0A1M7H096_9FIRM</name>
<dbReference type="GO" id="GO:0003700">
    <property type="term" value="F:DNA-binding transcription factor activity"/>
    <property type="evidence" value="ECO:0007669"/>
    <property type="project" value="InterPro"/>
</dbReference>
<dbReference type="InterPro" id="IPR036388">
    <property type="entry name" value="WH-like_DNA-bd_sf"/>
</dbReference>
<dbReference type="InterPro" id="IPR000524">
    <property type="entry name" value="Tscrpt_reg_HTH_GntR"/>
</dbReference>
<dbReference type="Pfam" id="PF00392">
    <property type="entry name" value="GntR"/>
    <property type="match status" value="1"/>
</dbReference>
<dbReference type="OrthoDB" id="163333at2"/>
<dbReference type="AlphaFoldDB" id="A0A1M7H096"/>
<keyword evidence="1" id="KW-0805">Transcription regulation</keyword>
<dbReference type="Proteomes" id="UP000184038">
    <property type="component" value="Unassembled WGS sequence"/>
</dbReference>
<evidence type="ECO:0000259" key="4">
    <source>
        <dbReference type="PROSITE" id="PS50949"/>
    </source>
</evidence>
<dbReference type="RefSeq" id="WP_073284533.1">
    <property type="nucleotide sequence ID" value="NZ_FRCP01000007.1"/>
</dbReference>
<dbReference type="CDD" id="cd07377">
    <property type="entry name" value="WHTH_GntR"/>
    <property type="match status" value="1"/>
</dbReference>
<evidence type="ECO:0000313" key="5">
    <source>
        <dbReference type="EMBL" id="SHM21559.1"/>
    </source>
</evidence>
<reference evidence="5 6" key="1">
    <citation type="submission" date="2016-11" db="EMBL/GenBank/DDBJ databases">
        <authorList>
            <person name="Jaros S."/>
            <person name="Januszkiewicz K."/>
            <person name="Wedrychowicz H."/>
        </authorList>
    </citation>
    <scope>NUCLEOTIDE SEQUENCE [LARGE SCALE GENOMIC DNA]</scope>
    <source>
        <strain evidence="5 6">DSM 15930</strain>
    </source>
</reference>
<gene>
    <name evidence="5" type="ORF">SAMN02746066_01203</name>
</gene>
<feature type="domain" description="HTH gntR-type" evidence="4">
    <location>
        <begin position="9"/>
        <end position="77"/>
    </location>
</feature>
<dbReference type="PANTHER" id="PTHR38445">
    <property type="entry name" value="HTH-TYPE TRANSCRIPTIONAL REPRESSOR YTRA"/>
    <property type="match status" value="1"/>
</dbReference>
<evidence type="ECO:0000256" key="3">
    <source>
        <dbReference type="ARBA" id="ARBA00023163"/>
    </source>
</evidence>
<dbReference type="SUPFAM" id="SSF46785">
    <property type="entry name" value="Winged helix' DNA-binding domain"/>
    <property type="match status" value="1"/>
</dbReference>
<organism evidence="5 6">
    <name type="scientific">Anaerosporobacter mobilis DSM 15930</name>
    <dbReference type="NCBI Taxonomy" id="1120996"/>
    <lineage>
        <taxon>Bacteria</taxon>
        <taxon>Bacillati</taxon>
        <taxon>Bacillota</taxon>
        <taxon>Clostridia</taxon>
        <taxon>Lachnospirales</taxon>
        <taxon>Lachnospiraceae</taxon>
        <taxon>Anaerosporobacter</taxon>
    </lineage>
</organism>
<sequence>MSFELNSEKPVYLQIMEQIERDILSGKYKPGDKFPSVRELAAHAMVNPNTMQKALAELERNGLVYSQRTSGRFITDNKELLETMKREIAKKEVQDFITHMKTLGFTDQEIQRFVAAETAQSSDHIAKL</sequence>
<proteinExistence type="predicted"/>
<dbReference type="PROSITE" id="PS50949">
    <property type="entry name" value="HTH_GNTR"/>
    <property type="match status" value="1"/>
</dbReference>
<dbReference type="SMART" id="SM00345">
    <property type="entry name" value="HTH_GNTR"/>
    <property type="match status" value="1"/>
</dbReference>
<dbReference type="EMBL" id="FRCP01000007">
    <property type="protein sequence ID" value="SHM21559.1"/>
    <property type="molecule type" value="Genomic_DNA"/>
</dbReference>
<keyword evidence="2 5" id="KW-0238">DNA-binding</keyword>